<evidence type="ECO:0000313" key="2">
    <source>
        <dbReference type="Proteomes" id="UP001162501"/>
    </source>
</evidence>
<dbReference type="Proteomes" id="UP001162501">
    <property type="component" value="Chromosome 7"/>
</dbReference>
<organism evidence="1 2">
    <name type="scientific">Rangifer tarandus platyrhynchus</name>
    <name type="common">Svalbard reindeer</name>
    <dbReference type="NCBI Taxonomy" id="3082113"/>
    <lineage>
        <taxon>Eukaryota</taxon>
        <taxon>Metazoa</taxon>
        <taxon>Chordata</taxon>
        <taxon>Craniata</taxon>
        <taxon>Vertebrata</taxon>
        <taxon>Euteleostomi</taxon>
        <taxon>Mammalia</taxon>
        <taxon>Eutheria</taxon>
        <taxon>Laurasiatheria</taxon>
        <taxon>Artiodactyla</taxon>
        <taxon>Ruminantia</taxon>
        <taxon>Pecora</taxon>
        <taxon>Cervidae</taxon>
        <taxon>Odocoileinae</taxon>
        <taxon>Rangifer</taxon>
    </lineage>
</organism>
<gene>
    <name evidence="1" type="ORF">MRATA1EN3_LOCUS23574</name>
</gene>
<dbReference type="EMBL" id="OX596091">
    <property type="protein sequence ID" value="CAI9712361.1"/>
    <property type="molecule type" value="Genomic_DNA"/>
</dbReference>
<protein>
    <submittedName>
        <fullName evidence="1">Uncharacterized protein</fullName>
    </submittedName>
</protein>
<proteinExistence type="predicted"/>
<reference evidence="1" key="1">
    <citation type="submission" date="2023-05" db="EMBL/GenBank/DDBJ databases">
        <authorList>
            <consortium name="ELIXIR-Norway"/>
        </authorList>
    </citation>
    <scope>NUCLEOTIDE SEQUENCE</scope>
</reference>
<name>A0ACB0FHI7_RANTA</name>
<sequence length="469" mass="50683">MEIKEKRGRGQKKGFTNQNHHRRSQEKRPPPGKGENSRATGWDGAYDLAPLLPNGDKTGPAGPEEREGRLGRPPPPPPGRHDAPHPTRRPHLRRGRTASGRRARRAGQSYSPGEPGSRASAERRLRFRGPAEGARGPAGLRSAGTCRRRRRFPGKEQTLVKTSLLNRPCCLPAGERQGRATQADTHPGQLAAAQGGRGRARGRLHLSESARGGPGPGRHSGQVSASGRGRSPAPPVCHHPLGERAHLAQVSGSGSATALLAPGAGPGRGQGAEPPRPAQRLGPAAPLRLLPSSSVRTPSVGPSFLPVCLPRPHVSRHGAEPPARPRHLRIPEAAPAMEEDQELERKMSGVKTSMAEGERKTALEMVQAAGTDRHCVTFVLHEEDHTLGNSLRYMIMKNPEVEFCGYTTTHPSESKINLRIQTRGALPAVEPFQRGLTELMNVCQHVLDKFEASIKEYKDQKASRNEATF</sequence>
<evidence type="ECO:0000313" key="1">
    <source>
        <dbReference type="EMBL" id="CAI9712361.1"/>
    </source>
</evidence>
<accession>A0ACB0FHI7</accession>